<evidence type="ECO:0000256" key="2">
    <source>
        <dbReference type="ARBA" id="ARBA00007362"/>
    </source>
</evidence>
<feature type="transmembrane region" description="Helical" evidence="6">
    <location>
        <begin position="153"/>
        <end position="173"/>
    </location>
</feature>
<evidence type="ECO:0000313" key="9">
    <source>
        <dbReference type="Proteomes" id="UP000030700"/>
    </source>
</evidence>
<proteinExistence type="inferred from homology"/>
<dbReference type="PANTHER" id="PTHR32322:SF2">
    <property type="entry name" value="EAMA DOMAIN-CONTAINING PROTEIN"/>
    <property type="match status" value="1"/>
</dbReference>
<feature type="transmembrane region" description="Helical" evidence="6">
    <location>
        <begin position="71"/>
        <end position="92"/>
    </location>
</feature>
<evidence type="ECO:0000256" key="3">
    <source>
        <dbReference type="ARBA" id="ARBA00022692"/>
    </source>
</evidence>
<keyword evidence="9" id="KW-1185">Reference proteome</keyword>
<evidence type="ECO:0000259" key="7">
    <source>
        <dbReference type="Pfam" id="PF00892"/>
    </source>
</evidence>
<feature type="transmembrane region" description="Helical" evidence="6">
    <location>
        <begin position="180"/>
        <end position="202"/>
    </location>
</feature>
<dbReference type="EMBL" id="DF820456">
    <property type="protein sequence ID" value="GAK50633.1"/>
    <property type="molecule type" value="Genomic_DNA"/>
</dbReference>
<keyword evidence="5 6" id="KW-0472">Membrane</keyword>
<dbReference type="Proteomes" id="UP000030700">
    <property type="component" value="Unassembled WGS sequence"/>
</dbReference>
<dbReference type="PANTHER" id="PTHR32322">
    <property type="entry name" value="INNER MEMBRANE TRANSPORTER"/>
    <property type="match status" value="1"/>
</dbReference>
<feature type="transmembrane region" description="Helical" evidence="6">
    <location>
        <begin position="39"/>
        <end position="59"/>
    </location>
</feature>
<gene>
    <name evidence="8" type="ORF">U14_01866</name>
</gene>
<reference evidence="8" key="1">
    <citation type="journal article" date="2015" name="PeerJ">
        <title>First genomic representation of candidate bacterial phylum KSB3 points to enhanced environmental sensing as a trigger of wastewater bulking.</title>
        <authorList>
            <person name="Sekiguchi Y."/>
            <person name="Ohashi A."/>
            <person name="Parks D.H."/>
            <person name="Yamauchi T."/>
            <person name="Tyson G.W."/>
            <person name="Hugenholtz P."/>
        </authorList>
    </citation>
    <scope>NUCLEOTIDE SEQUENCE [LARGE SCALE GENOMIC DNA]</scope>
</reference>
<evidence type="ECO:0000256" key="4">
    <source>
        <dbReference type="ARBA" id="ARBA00022989"/>
    </source>
</evidence>
<evidence type="ECO:0000256" key="1">
    <source>
        <dbReference type="ARBA" id="ARBA00004141"/>
    </source>
</evidence>
<organism evidence="8">
    <name type="scientific">Candidatus Moduliflexus flocculans</name>
    <dbReference type="NCBI Taxonomy" id="1499966"/>
    <lineage>
        <taxon>Bacteria</taxon>
        <taxon>Candidatus Moduliflexota</taxon>
        <taxon>Candidatus Moduliflexia</taxon>
        <taxon>Candidatus Moduliflexales</taxon>
        <taxon>Candidatus Moduliflexaceae</taxon>
    </lineage>
</organism>
<comment type="subcellular location">
    <subcellularLocation>
        <location evidence="1">Membrane</location>
        <topology evidence="1">Multi-pass membrane protein</topology>
    </subcellularLocation>
</comment>
<dbReference type="Pfam" id="PF00892">
    <property type="entry name" value="EamA"/>
    <property type="match status" value="2"/>
</dbReference>
<evidence type="ECO:0000256" key="5">
    <source>
        <dbReference type="ARBA" id="ARBA00023136"/>
    </source>
</evidence>
<feature type="transmembrane region" description="Helical" evidence="6">
    <location>
        <begin position="98"/>
        <end position="117"/>
    </location>
</feature>
<feature type="transmembrane region" description="Helical" evidence="6">
    <location>
        <begin position="247"/>
        <end position="266"/>
    </location>
</feature>
<feature type="domain" description="EamA" evidence="7">
    <location>
        <begin position="156"/>
        <end position="289"/>
    </location>
</feature>
<dbReference type="SUPFAM" id="SSF103481">
    <property type="entry name" value="Multidrug resistance efflux transporter EmrE"/>
    <property type="match status" value="2"/>
</dbReference>
<feature type="transmembrane region" description="Helical" evidence="6">
    <location>
        <begin position="214"/>
        <end position="235"/>
    </location>
</feature>
<keyword evidence="3 6" id="KW-0812">Transmembrane</keyword>
<dbReference type="AlphaFoldDB" id="A0A0S6VXR1"/>
<name>A0A0S6VXR1_9BACT</name>
<dbReference type="STRING" id="1499966.U14_01866"/>
<keyword evidence="4 6" id="KW-1133">Transmembrane helix</keyword>
<feature type="domain" description="EamA" evidence="7">
    <location>
        <begin position="11"/>
        <end position="140"/>
    </location>
</feature>
<comment type="similarity">
    <text evidence="2">Belongs to the EamA transporter family.</text>
</comment>
<evidence type="ECO:0000313" key="8">
    <source>
        <dbReference type="EMBL" id="GAK50633.1"/>
    </source>
</evidence>
<dbReference type="GO" id="GO:0016020">
    <property type="term" value="C:membrane"/>
    <property type="evidence" value="ECO:0007669"/>
    <property type="project" value="UniProtKB-SubCell"/>
</dbReference>
<feature type="transmembrane region" description="Helical" evidence="6">
    <location>
        <begin position="272"/>
        <end position="291"/>
    </location>
</feature>
<feature type="transmembrane region" description="Helical" evidence="6">
    <location>
        <begin position="124"/>
        <end position="141"/>
    </location>
</feature>
<dbReference type="InterPro" id="IPR050638">
    <property type="entry name" value="AA-Vitamin_Transporters"/>
</dbReference>
<evidence type="ECO:0000256" key="6">
    <source>
        <dbReference type="SAM" id="Phobius"/>
    </source>
</evidence>
<accession>A0A0S6VXR1</accession>
<protein>
    <submittedName>
        <fullName evidence="8">Membrane protein, putative</fullName>
    </submittedName>
</protein>
<sequence length="312" mass="34016">MRARMSQLFPAIGLLLAMLIWGSSYVAMKVALQAYDPSVILFTRMAIASALFLFGWRTLCFQACRQDWKWLLALGLCEPCFYLTCEAHALVYTTSSQAGIITALLPVFVTIAAHLFFHERIRKGMIAGFVIALSGIVILSVRSSASEHAPNPMLGNLLQLFAMGWATGYTMLVKHLGTRYSAVTLSASQMFMGTLFFAPTLLLPSTNLPTAFPAIPTLAVIYLGACVTVLAYSFYNHALRHISAVKVSVSVNLIPVFALLFGSLLLNERLSPPQWMGIGLVVLGIIFSSFGSQRHDGKTVKHDIAHETAPGV</sequence>
<dbReference type="InterPro" id="IPR037185">
    <property type="entry name" value="EmrE-like"/>
</dbReference>
<dbReference type="Gene3D" id="1.10.3730.20">
    <property type="match status" value="1"/>
</dbReference>
<dbReference type="InterPro" id="IPR000620">
    <property type="entry name" value="EamA_dom"/>
</dbReference>
<dbReference type="HOGENOM" id="CLU_033863_4_1_0"/>